<evidence type="ECO:0000313" key="1">
    <source>
        <dbReference type="EMBL" id="MBB2203887.1"/>
    </source>
</evidence>
<dbReference type="AlphaFoldDB" id="A0A7W4PMS9"/>
<comment type="caution">
    <text evidence="1">The sequence shown here is derived from an EMBL/GenBank/DDBJ whole genome shotgun (WGS) entry which is preliminary data.</text>
</comment>
<organism evidence="1 2">
    <name type="scientific">Gluconacetobacter takamatsuzukensis</name>
    <dbReference type="NCBI Taxonomy" id="1286190"/>
    <lineage>
        <taxon>Bacteria</taxon>
        <taxon>Pseudomonadati</taxon>
        <taxon>Pseudomonadota</taxon>
        <taxon>Alphaproteobacteria</taxon>
        <taxon>Acetobacterales</taxon>
        <taxon>Acetobacteraceae</taxon>
        <taxon>Gluconacetobacter</taxon>
    </lineage>
</organism>
<keyword evidence="2" id="KW-1185">Reference proteome</keyword>
<proteinExistence type="predicted"/>
<dbReference type="Proteomes" id="UP000540556">
    <property type="component" value="Unassembled WGS sequence"/>
</dbReference>
<evidence type="ECO:0000313" key="2">
    <source>
        <dbReference type="Proteomes" id="UP000540556"/>
    </source>
</evidence>
<dbReference type="EMBL" id="JABEQK010000002">
    <property type="protein sequence ID" value="MBB2203887.1"/>
    <property type="molecule type" value="Genomic_DNA"/>
</dbReference>
<accession>A0A7W4PMS9</accession>
<sequence>MPVTLSAFGLSADEAAELRLEIGFSESVAEIKSQTQPVFEIMHRLPDIDLRDVNLYFFAFCLTGHSGEAQISRLQMRGTHASLGYVFPMTFFRGEAAIDGDWPKRYARVAFHKLIDLSNIANFAPEATLHGFRDRCIFPDEIFPDHLSIVVAGLKNLNDAGIGIEQLKLMLLAQKITILDRYERDPNFYSSDKFSMSVSLAAVSPVIGEDIGVIFQLLRQSDTDTSEVGRFLKLYQLIEYSIEKVYAWSIKALLGMDISSWRLKKKLATITADRSRLGILAAHCLQPTVNRVAFDALAVACRELLGDLGEELEDGGSWHHLLYNVRNIVVHDQIKLIRTPNDFLPALNDALRDACFELTSTLTEPDLSTIWSLPQNEAAIEGTGTD</sequence>
<reference evidence="1 2" key="1">
    <citation type="submission" date="2020-04" db="EMBL/GenBank/DDBJ databases">
        <title>Description of novel Gluconacetobacter.</title>
        <authorList>
            <person name="Sombolestani A."/>
        </authorList>
    </citation>
    <scope>NUCLEOTIDE SEQUENCE [LARGE SCALE GENOMIC DNA]</scope>
    <source>
        <strain evidence="1 2">LMG 27800</strain>
    </source>
</reference>
<dbReference type="RefSeq" id="WP_182947548.1">
    <property type="nucleotide sequence ID" value="NZ_JABEQK010000002.1"/>
</dbReference>
<gene>
    <name evidence="1" type="ORF">HLH27_02485</name>
</gene>
<protein>
    <submittedName>
        <fullName evidence="1">Uncharacterized protein</fullName>
    </submittedName>
</protein>
<name>A0A7W4PMS9_9PROT</name>